<name>A0A432JMB9_9GAMM</name>
<feature type="compositionally biased region" description="Polar residues" evidence="5">
    <location>
        <begin position="1"/>
        <end position="15"/>
    </location>
</feature>
<feature type="domain" description="4Fe-4S ferredoxin-type" evidence="6">
    <location>
        <begin position="192"/>
        <end position="221"/>
    </location>
</feature>
<evidence type="ECO:0000256" key="1">
    <source>
        <dbReference type="ARBA" id="ARBA00022485"/>
    </source>
</evidence>
<dbReference type="InterPro" id="IPR017896">
    <property type="entry name" value="4Fe4S_Fe-S-bd"/>
</dbReference>
<reference evidence="7" key="1">
    <citation type="submission" date="2018-12" db="EMBL/GenBank/DDBJ databases">
        <authorList>
            <person name="Jadhav K."/>
            <person name="Kushwaha B."/>
            <person name="Jadhav I."/>
        </authorList>
    </citation>
    <scope>NUCLEOTIDE SEQUENCE [LARGE SCALE GENOMIC DNA]</scope>
    <source>
        <strain evidence="7">SBS 10</strain>
    </source>
</reference>
<dbReference type="GO" id="GO:0046872">
    <property type="term" value="F:metal ion binding"/>
    <property type="evidence" value="ECO:0007669"/>
    <property type="project" value="UniProtKB-KW"/>
</dbReference>
<comment type="caution">
    <text evidence="7">The sequence shown here is derived from an EMBL/GenBank/DDBJ whole genome shotgun (WGS) entry which is preliminary data.</text>
</comment>
<dbReference type="Gene3D" id="3.30.70.20">
    <property type="match status" value="1"/>
</dbReference>
<keyword evidence="1" id="KW-0004">4Fe-4S</keyword>
<feature type="compositionally biased region" description="Basic residues" evidence="5">
    <location>
        <begin position="510"/>
        <end position="520"/>
    </location>
</feature>
<evidence type="ECO:0000256" key="3">
    <source>
        <dbReference type="ARBA" id="ARBA00023004"/>
    </source>
</evidence>
<sequence>MNQRIELVRTQSRRTGTPERKPSTVSPGRFNLLSASVDYVSRGHALLLGDERAVRRAARSLANSRLVSQTLLFTEPLMGQATPMTRPCWRPPSILPVTPHRSGAHATPGGPSADSRPASSTMASGSIWHEHRRPRAFRLRARLEAPGVGPRAATAGLCRHILRRRRPCRSSDEFGELIGEFDKPRYFQVNADQCAHSANGNTGCTRCLEVCPADAIASRQGRIDAWIEIDPYRCHGVGSCSSACPTGAIQFRQPETLRLQSTLAAWLDAYRQAGVPRRWFASPRRVRRMAATNRPVMCWTPLEELGAAGHDLWLTALAAERPRFVQRHAAMPPRLEPLPRRRARTRPRTACRNGACTRANSGIWHRTTRQCDALPHHAVLTSHHWFSRRVTSASVSRRFSNAWHRWRPESAAPSLPAESLRRPRGRQCRMHVMHGLRGQLPHLRHWLPAATARTELREADCVQCGLCAEARPEDAIRLVPGFLGDAARRERRECATRRYRSSASAAASHSPRRAPSRRSRPNSPTIPTSPARPAHDWRCEDCRVRDVWQTMTRDPESQLKV</sequence>
<dbReference type="PROSITE" id="PS51379">
    <property type="entry name" value="4FE4S_FER_2"/>
    <property type="match status" value="3"/>
</dbReference>
<feature type="domain" description="4Fe-4S ferredoxin-type" evidence="6">
    <location>
        <begin position="225"/>
        <end position="254"/>
    </location>
</feature>
<keyword evidence="2" id="KW-0479">Metal-binding</keyword>
<evidence type="ECO:0000256" key="5">
    <source>
        <dbReference type="SAM" id="MobiDB-lite"/>
    </source>
</evidence>
<gene>
    <name evidence="7" type="ORF">DSL92_00280</name>
</gene>
<dbReference type="Pfam" id="PF12838">
    <property type="entry name" value="Fer4_7"/>
    <property type="match status" value="1"/>
</dbReference>
<protein>
    <submittedName>
        <fullName evidence="7">4Fe-4S dicluster domain-containing protein</fullName>
    </submittedName>
</protein>
<dbReference type="AlphaFoldDB" id="A0A432JMB9"/>
<dbReference type="EMBL" id="RXHI01000001">
    <property type="protein sequence ID" value="RUA23245.1"/>
    <property type="molecule type" value="Genomic_DNA"/>
</dbReference>
<dbReference type="PANTHER" id="PTHR43687:SF1">
    <property type="entry name" value="FERREDOXIN III"/>
    <property type="match status" value="1"/>
</dbReference>
<feature type="domain" description="4Fe-4S ferredoxin-type" evidence="6">
    <location>
        <begin position="452"/>
        <end position="481"/>
    </location>
</feature>
<organism evidence="7">
    <name type="scientific">Billgrantia gudaonensis</name>
    <dbReference type="NCBI Taxonomy" id="376427"/>
    <lineage>
        <taxon>Bacteria</taxon>
        <taxon>Pseudomonadati</taxon>
        <taxon>Pseudomonadota</taxon>
        <taxon>Gammaproteobacteria</taxon>
        <taxon>Oceanospirillales</taxon>
        <taxon>Halomonadaceae</taxon>
        <taxon>Billgrantia</taxon>
    </lineage>
</organism>
<evidence type="ECO:0000259" key="6">
    <source>
        <dbReference type="PROSITE" id="PS51379"/>
    </source>
</evidence>
<keyword evidence="4" id="KW-0411">Iron-sulfur</keyword>
<dbReference type="PANTHER" id="PTHR43687">
    <property type="entry name" value="ADENYLYLSULFATE REDUCTASE, BETA SUBUNIT"/>
    <property type="match status" value="1"/>
</dbReference>
<keyword evidence="3" id="KW-0408">Iron</keyword>
<dbReference type="InterPro" id="IPR050572">
    <property type="entry name" value="Fe-S_Ferredoxin"/>
</dbReference>
<evidence type="ECO:0000256" key="4">
    <source>
        <dbReference type="ARBA" id="ARBA00023014"/>
    </source>
</evidence>
<feature type="region of interest" description="Disordered" evidence="5">
    <location>
        <begin position="496"/>
        <end position="535"/>
    </location>
</feature>
<evidence type="ECO:0000256" key="2">
    <source>
        <dbReference type="ARBA" id="ARBA00022723"/>
    </source>
</evidence>
<dbReference type="SUPFAM" id="SSF54862">
    <property type="entry name" value="4Fe-4S ferredoxins"/>
    <property type="match status" value="1"/>
</dbReference>
<proteinExistence type="predicted"/>
<dbReference type="GO" id="GO:0051539">
    <property type="term" value="F:4 iron, 4 sulfur cluster binding"/>
    <property type="evidence" value="ECO:0007669"/>
    <property type="project" value="UniProtKB-KW"/>
</dbReference>
<evidence type="ECO:0000313" key="7">
    <source>
        <dbReference type="EMBL" id="RUA23245.1"/>
    </source>
</evidence>
<feature type="region of interest" description="Disordered" evidence="5">
    <location>
        <begin position="95"/>
        <end position="126"/>
    </location>
</feature>
<feature type="region of interest" description="Disordered" evidence="5">
    <location>
        <begin position="1"/>
        <end position="27"/>
    </location>
</feature>
<accession>A0A432JMB9</accession>